<feature type="transmembrane region" description="Helical" evidence="5">
    <location>
        <begin position="349"/>
        <end position="371"/>
    </location>
</feature>
<feature type="transmembrane region" description="Helical" evidence="5">
    <location>
        <begin position="267"/>
        <end position="284"/>
    </location>
</feature>
<dbReference type="Proteomes" id="UP000192790">
    <property type="component" value="Unassembled WGS sequence"/>
</dbReference>
<feature type="transmembrane region" description="Helical" evidence="5">
    <location>
        <begin position="378"/>
        <end position="397"/>
    </location>
</feature>
<dbReference type="InterPro" id="IPR001898">
    <property type="entry name" value="SLC13A/DASS"/>
</dbReference>
<keyword evidence="7" id="KW-1185">Reference proteome</keyword>
<keyword evidence="3 5" id="KW-1133">Transmembrane helix</keyword>
<evidence type="ECO:0000256" key="2">
    <source>
        <dbReference type="ARBA" id="ARBA00022692"/>
    </source>
</evidence>
<evidence type="ECO:0000313" key="7">
    <source>
        <dbReference type="Proteomes" id="UP000192790"/>
    </source>
</evidence>
<accession>A0A1W1ZHG3</accession>
<evidence type="ECO:0000256" key="1">
    <source>
        <dbReference type="ARBA" id="ARBA00004141"/>
    </source>
</evidence>
<dbReference type="PANTHER" id="PTHR43652:SF2">
    <property type="entry name" value="BASIC AMINO ACID ANTIPORTER YFCC-RELATED"/>
    <property type="match status" value="1"/>
</dbReference>
<evidence type="ECO:0000256" key="5">
    <source>
        <dbReference type="SAM" id="Phobius"/>
    </source>
</evidence>
<sequence length="470" mass="51040">MNKKVVWIGFSLLLLLGLYIGIALPFTPALDPLGNRVLMMLLITVGIWIFKPLGISQATGGCLFAASLLIMGVAPAKIFSGFTSTAVWTLIPALFFGFVLAKTGLGRRIAYLGMKYARLTYPGILFIWVVIGVVLSLLTPSITVRVVIITPIAMNCVDLCHLEEKSRGRSLVLLTAWAMALIPGTGWLTGSLNGPILSGLYAGVPELGPIDSAAWLSVAMLPAALISVLVVVGGYIVLRPADRLNIQKDAFLLEYKKLGPMSRDEKITMLILVGACLFFATSSLHKIPDAAVCLVAFFLLVVLGVIRPQEINTGINWDLMIFYGVAMSLSAVFQAAGVSAWLSDLLVPLFAPISGSPWLFILALMPILFLLRFIDIALFVPSLAVLVPILPQVFQVYGVHPLVWIPLFNIAINACFMSYQNVFALIAESNMQGRGWVPSHFTRFGVVYFVSSMLALLVAIPYWISMGLFS</sequence>
<keyword evidence="2 5" id="KW-0812">Transmembrane</keyword>
<dbReference type="PANTHER" id="PTHR43652">
    <property type="entry name" value="BASIC AMINO ACID ANTIPORTER YFCC-RELATED"/>
    <property type="match status" value="1"/>
</dbReference>
<proteinExistence type="predicted"/>
<dbReference type="RefSeq" id="WP_084233698.1">
    <property type="nucleotide sequence ID" value="NZ_FWXW01000002.1"/>
</dbReference>
<feature type="transmembrane region" description="Helical" evidence="5">
    <location>
        <begin position="86"/>
        <end position="105"/>
    </location>
</feature>
<feature type="transmembrane region" description="Helical" evidence="5">
    <location>
        <begin position="212"/>
        <end position="238"/>
    </location>
</feature>
<dbReference type="STRING" id="1122930.SAMN02745168_1064"/>
<protein>
    <submittedName>
        <fullName evidence="6">Anion transporter</fullName>
    </submittedName>
</protein>
<dbReference type="GO" id="GO:0022857">
    <property type="term" value="F:transmembrane transporter activity"/>
    <property type="evidence" value="ECO:0007669"/>
    <property type="project" value="InterPro"/>
</dbReference>
<dbReference type="OrthoDB" id="37272at2"/>
<dbReference type="AlphaFoldDB" id="A0A1W1ZHG3"/>
<evidence type="ECO:0000256" key="3">
    <source>
        <dbReference type="ARBA" id="ARBA00022989"/>
    </source>
</evidence>
<feature type="transmembrane region" description="Helical" evidence="5">
    <location>
        <begin position="290"/>
        <end position="308"/>
    </location>
</feature>
<feature type="transmembrane region" description="Helical" evidence="5">
    <location>
        <begin position="403"/>
        <end position="426"/>
    </location>
</feature>
<feature type="transmembrane region" description="Helical" evidence="5">
    <location>
        <begin position="33"/>
        <end position="50"/>
    </location>
</feature>
<dbReference type="Pfam" id="PF00939">
    <property type="entry name" value="Na_sulph_symp"/>
    <property type="match status" value="1"/>
</dbReference>
<dbReference type="EMBL" id="FWXW01000002">
    <property type="protein sequence ID" value="SMC47488.1"/>
    <property type="molecule type" value="Genomic_DNA"/>
</dbReference>
<feature type="transmembrane region" description="Helical" evidence="5">
    <location>
        <begin position="172"/>
        <end position="192"/>
    </location>
</feature>
<evidence type="ECO:0000313" key="6">
    <source>
        <dbReference type="EMBL" id="SMC47488.1"/>
    </source>
</evidence>
<name>A0A1W1ZHG3_9FIRM</name>
<dbReference type="GO" id="GO:0005886">
    <property type="term" value="C:plasma membrane"/>
    <property type="evidence" value="ECO:0007669"/>
    <property type="project" value="TreeGrafter"/>
</dbReference>
<reference evidence="6 7" key="1">
    <citation type="submission" date="2017-04" db="EMBL/GenBank/DDBJ databases">
        <authorList>
            <person name="Afonso C.L."/>
            <person name="Miller P.J."/>
            <person name="Scott M.A."/>
            <person name="Spackman E."/>
            <person name="Goraichik I."/>
            <person name="Dimitrov K.M."/>
            <person name="Suarez D.L."/>
            <person name="Swayne D.E."/>
        </authorList>
    </citation>
    <scope>NUCLEOTIDE SEQUENCE [LARGE SCALE GENOMIC DNA]</scope>
    <source>
        <strain evidence="6 7">DSM 12816</strain>
    </source>
</reference>
<keyword evidence="4 5" id="KW-0472">Membrane</keyword>
<gene>
    <name evidence="6" type="ORF">SAMN02745168_1064</name>
</gene>
<feature type="transmembrane region" description="Helical" evidence="5">
    <location>
        <begin position="446"/>
        <end position="464"/>
    </location>
</feature>
<evidence type="ECO:0000256" key="4">
    <source>
        <dbReference type="ARBA" id="ARBA00023136"/>
    </source>
</evidence>
<comment type="subcellular location">
    <subcellularLocation>
        <location evidence="1">Membrane</location>
        <topology evidence="1">Multi-pass membrane protein</topology>
    </subcellularLocation>
</comment>
<feature type="transmembrane region" description="Helical" evidence="5">
    <location>
        <begin position="320"/>
        <end position="343"/>
    </location>
</feature>
<organism evidence="6 7">
    <name type="scientific">Papillibacter cinnamivorans DSM 12816</name>
    <dbReference type="NCBI Taxonomy" id="1122930"/>
    <lineage>
        <taxon>Bacteria</taxon>
        <taxon>Bacillati</taxon>
        <taxon>Bacillota</taxon>
        <taxon>Clostridia</taxon>
        <taxon>Eubacteriales</taxon>
        <taxon>Oscillospiraceae</taxon>
        <taxon>Papillibacter</taxon>
    </lineage>
</organism>
<dbReference type="InterPro" id="IPR051679">
    <property type="entry name" value="DASS-Related_Transporters"/>
</dbReference>